<dbReference type="GO" id="GO:0071973">
    <property type="term" value="P:bacterial-type flagellum-dependent cell motility"/>
    <property type="evidence" value="ECO:0007669"/>
    <property type="project" value="InterPro"/>
</dbReference>
<keyword evidence="7" id="KW-0564">Palmitate</keyword>
<dbReference type="AlphaFoldDB" id="A0A1I1F8N4"/>
<keyword evidence="12" id="KW-0282">Flagellum</keyword>
<comment type="function">
    <text evidence="1 10">Assembles around the rod to form the L-ring and probably protects the motor/basal body from shearing forces during rotation.</text>
</comment>
<dbReference type="GO" id="GO:0009427">
    <property type="term" value="C:bacterial-type flagellum basal body, distal rod, L ring"/>
    <property type="evidence" value="ECO:0007669"/>
    <property type="project" value="InterPro"/>
</dbReference>
<organism evidence="12 13">
    <name type="scientific">Kushneria avicenniae</name>
    <dbReference type="NCBI Taxonomy" id="402385"/>
    <lineage>
        <taxon>Bacteria</taxon>
        <taxon>Pseudomonadati</taxon>
        <taxon>Pseudomonadota</taxon>
        <taxon>Gammaproteobacteria</taxon>
        <taxon>Oceanospirillales</taxon>
        <taxon>Halomonadaceae</taxon>
        <taxon>Kushneria</taxon>
    </lineage>
</organism>
<keyword evidence="12" id="KW-0966">Cell projection</keyword>
<evidence type="ECO:0000256" key="1">
    <source>
        <dbReference type="ARBA" id="ARBA00002591"/>
    </source>
</evidence>
<keyword evidence="12" id="KW-0969">Cilium</keyword>
<feature type="chain" id="PRO_5011663874" description="Flagellar L-ring protein" evidence="11">
    <location>
        <begin position="35"/>
        <end position="236"/>
    </location>
</feature>
<comment type="subunit">
    <text evidence="4 10">The basal body constitutes a major portion of the flagellar organelle and consists of four rings (L,P,S, and M) mounted on a central rod.</text>
</comment>
<evidence type="ECO:0000256" key="2">
    <source>
        <dbReference type="ARBA" id="ARBA00004635"/>
    </source>
</evidence>
<evidence type="ECO:0000256" key="10">
    <source>
        <dbReference type="HAMAP-Rule" id="MF_00415"/>
    </source>
</evidence>
<comment type="subcellular location">
    <subcellularLocation>
        <location evidence="10">Cell outer membrane</location>
        <topology evidence="10">Lipid-anchor</topology>
    </subcellularLocation>
    <subcellularLocation>
        <location evidence="10">Bacterial flagellum basal body</location>
    </subcellularLocation>
    <subcellularLocation>
        <location evidence="2">Membrane</location>
        <topology evidence="2">Lipid-anchor</topology>
    </subcellularLocation>
</comment>
<feature type="signal peptide" evidence="11">
    <location>
        <begin position="1"/>
        <end position="34"/>
    </location>
</feature>
<reference evidence="13" key="1">
    <citation type="submission" date="2016-10" db="EMBL/GenBank/DDBJ databases">
        <authorList>
            <person name="Varghese N."/>
            <person name="Submissions S."/>
        </authorList>
    </citation>
    <scope>NUCLEOTIDE SEQUENCE [LARGE SCALE GENOMIC DNA]</scope>
    <source>
        <strain evidence="13">DSM 23439</strain>
    </source>
</reference>
<comment type="similarity">
    <text evidence="3 10">Belongs to the FlgH family.</text>
</comment>
<evidence type="ECO:0000256" key="7">
    <source>
        <dbReference type="ARBA" id="ARBA00023139"/>
    </source>
</evidence>
<dbReference type="STRING" id="402385.SAMN05421848_0032"/>
<keyword evidence="9 10" id="KW-0449">Lipoprotein</keyword>
<accession>A0A1I1F8N4</accession>
<evidence type="ECO:0000256" key="5">
    <source>
        <dbReference type="ARBA" id="ARBA00022729"/>
    </source>
</evidence>
<dbReference type="Proteomes" id="UP000199046">
    <property type="component" value="Unassembled WGS sequence"/>
</dbReference>
<dbReference type="Pfam" id="PF02107">
    <property type="entry name" value="FlgH"/>
    <property type="match status" value="1"/>
</dbReference>
<evidence type="ECO:0000256" key="3">
    <source>
        <dbReference type="ARBA" id="ARBA00006929"/>
    </source>
</evidence>
<evidence type="ECO:0000256" key="4">
    <source>
        <dbReference type="ARBA" id="ARBA00011439"/>
    </source>
</evidence>
<sequence length="236" mass="25404">MHSRRGNRGSMMRNMPVWKLLLVICMAMTMVACAQIPRQNVVEGPTTAPPQLPPMPVANGSIYQSNYTRPLFEDRRPRGVGDILTIVLNENVSATKSSAANASRNGNTALGLEATPRVIGGLLDGQTTSLSGATTFQGQGGANASNTFTGTITTTVMNVLPNGNFQVAGEKRIGINQGTEYIRFSGTVNPRTITGLNTVPSTQVADARLEYYGDGYINEAQTMGWLQRFFLNISPF</sequence>
<keyword evidence="13" id="KW-1185">Reference proteome</keyword>
<dbReference type="PANTHER" id="PTHR34933:SF3">
    <property type="entry name" value="FLAGELLAR L-RING PROTEIN"/>
    <property type="match status" value="1"/>
</dbReference>
<keyword evidence="6 10" id="KW-0472">Membrane</keyword>
<evidence type="ECO:0000256" key="11">
    <source>
        <dbReference type="SAM" id="SignalP"/>
    </source>
</evidence>
<keyword evidence="10" id="KW-0998">Cell outer membrane</keyword>
<dbReference type="HAMAP" id="MF_00415">
    <property type="entry name" value="FlgH"/>
    <property type="match status" value="1"/>
</dbReference>
<evidence type="ECO:0000256" key="8">
    <source>
        <dbReference type="ARBA" id="ARBA00023143"/>
    </source>
</evidence>
<dbReference type="InterPro" id="IPR000527">
    <property type="entry name" value="Flag_Lring"/>
</dbReference>
<dbReference type="GO" id="GO:0003774">
    <property type="term" value="F:cytoskeletal motor activity"/>
    <property type="evidence" value="ECO:0007669"/>
    <property type="project" value="InterPro"/>
</dbReference>
<keyword evidence="5 10" id="KW-0732">Signal</keyword>
<keyword evidence="8 10" id="KW-0975">Bacterial flagellum</keyword>
<name>A0A1I1F8N4_9GAMM</name>
<dbReference type="PANTHER" id="PTHR34933">
    <property type="entry name" value="FLAGELLAR L-RING PROTEIN"/>
    <property type="match status" value="1"/>
</dbReference>
<dbReference type="GO" id="GO:0009279">
    <property type="term" value="C:cell outer membrane"/>
    <property type="evidence" value="ECO:0007669"/>
    <property type="project" value="UniProtKB-SubCell"/>
</dbReference>
<dbReference type="PROSITE" id="PS51257">
    <property type="entry name" value="PROKAR_LIPOPROTEIN"/>
    <property type="match status" value="1"/>
</dbReference>
<proteinExistence type="inferred from homology"/>
<dbReference type="EMBL" id="FOLY01000001">
    <property type="protein sequence ID" value="SFB95654.1"/>
    <property type="molecule type" value="Genomic_DNA"/>
</dbReference>
<gene>
    <name evidence="10" type="primary">flgH</name>
    <name evidence="12" type="ORF">SAMN05421848_0032</name>
</gene>
<evidence type="ECO:0000313" key="13">
    <source>
        <dbReference type="Proteomes" id="UP000199046"/>
    </source>
</evidence>
<evidence type="ECO:0000256" key="6">
    <source>
        <dbReference type="ARBA" id="ARBA00023136"/>
    </source>
</evidence>
<evidence type="ECO:0000313" key="12">
    <source>
        <dbReference type="EMBL" id="SFB95654.1"/>
    </source>
</evidence>
<dbReference type="PRINTS" id="PR01008">
    <property type="entry name" value="FLGLRINGFLGH"/>
</dbReference>
<protein>
    <recommendedName>
        <fullName evidence="10">Flagellar L-ring protein</fullName>
    </recommendedName>
    <alternativeName>
        <fullName evidence="10">Basal body L-ring protein</fullName>
    </alternativeName>
</protein>
<evidence type="ECO:0000256" key="9">
    <source>
        <dbReference type="ARBA" id="ARBA00023288"/>
    </source>
</evidence>